<keyword evidence="1" id="KW-0812">Transmembrane</keyword>
<gene>
    <name evidence="2" type="ORF">COV59_04965</name>
</gene>
<feature type="transmembrane region" description="Helical" evidence="1">
    <location>
        <begin position="142"/>
        <end position="161"/>
    </location>
</feature>
<dbReference type="InterPro" id="IPR045466">
    <property type="entry name" value="DUF6498"/>
</dbReference>
<name>A0A2H0N5X1_9BACT</name>
<dbReference type="AlphaFoldDB" id="A0A2H0N5X1"/>
<sequence>MFIVVANLVPVLGVYLLSWSTFEFFIAYWFEAIIIGLFTFVRILCAKKVPAADTVPYSHLSTKQKIGYALFFLIWYSIFLGVFLFFITFETSEMHNKLFSMGNLAFWIPVGIFFAKHIVKFLTEWSQKMFELLGPDRAFMPAIKWVVVVLSILIVGGFFSLKDSDGKVFVIVFFVLKSVFEIYQLRKKRSLN</sequence>
<dbReference type="EMBL" id="PCWN01000011">
    <property type="protein sequence ID" value="PIR03515.1"/>
    <property type="molecule type" value="Genomic_DNA"/>
</dbReference>
<proteinExistence type="predicted"/>
<accession>A0A2H0N5X1</accession>
<evidence type="ECO:0000313" key="2">
    <source>
        <dbReference type="EMBL" id="PIR03515.1"/>
    </source>
</evidence>
<comment type="caution">
    <text evidence="2">The sequence shown here is derived from an EMBL/GenBank/DDBJ whole genome shotgun (WGS) entry which is preliminary data.</text>
</comment>
<evidence type="ECO:0000256" key="1">
    <source>
        <dbReference type="SAM" id="Phobius"/>
    </source>
</evidence>
<keyword evidence="1" id="KW-0472">Membrane</keyword>
<dbReference type="Proteomes" id="UP000229600">
    <property type="component" value="Unassembled WGS sequence"/>
</dbReference>
<dbReference type="Pfam" id="PF20108">
    <property type="entry name" value="DUF6498"/>
    <property type="match status" value="1"/>
</dbReference>
<feature type="transmembrane region" description="Helical" evidence="1">
    <location>
        <begin position="167"/>
        <end position="185"/>
    </location>
</feature>
<feature type="transmembrane region" description="Helical" evidence="1">
    <location>
        <begin position="66"/>
        <end position="89"/>
    </location>
</feature>
<keyword evidence="1" id="KW-1133">Transmembrane helix</keyword>
<evidence type="ECO:0000313" key="3">
    <source>
        <dbReference type="Proteomes" id="UP000229600"/>
    </source>
</evidence>
<reference evidence="2 3" key="1">
    <citation type="submission" date="2017-09" db="EMBL/GenBank/DDBJ databases">
        <title>Depth-based differentiation of microbial function through sediment-hosted aquifers and enrichment of novel symbionts in the deep terrestrial subsurface.</title>
        <authorList>
            <person name="Probst A.J."/>
            <person name="Ladd B."/>
            <person name="Jarett J.K."/>
            <person name="Geller-Mcgrath D.E."/>
            <person name="Sieber C.M."/>
            <person name="Emerson J.B."/>
            <person name="Anantharaman K."/>
            <person name="Thomas B.C."/>
            <person name="Malmstrom R."/>
            <person name="Stieglmeier M."/>
            <person name="Klingl A."/>
            <person name="Woyke T."/>
            <person name="Ryan C.M."/>
            <person name="Banfield J.F."/>
        </authorList>
    </citation>
    <scope>NUCLEOTIDE SEQUENCE [LARGE SCALE GENOMIC DNA]</scope>
    <source>
        <strain evidence="2">CG11_big_fil_rev_8_21_14_0_20_39_34</strain>
    </source>
</reference>
<organism evidence="2 3">
    <name type="scientific">Candidatus Magasanikbacteria bacterium CG11_big_fil_rev_8_21_14_0_20_39_34</name>
    <dbReference type="NCBI Taxonomy" id="1974653"/>
    <lineage>
        <taxon>Bacteria</taxon>
        <taxon>Candidatus Magasanikiibacteriota</taxon>
    </lineage>
</organism>
<feature type="transmembrane region" description="Helical" evidence="1">
    <location>
        <begin position="26"/>
        <end position="45"/>
    </location>
</feature>
<protein>
    <submittedName>
        <fullName evidence="2">Uncharacterized protein</fullName>
    </submittedName>
</protein>